<dbReference type="KEGG" id="vg:65112654"/>
<protein>
    <submittedName>
        <fullName evidence="1">Uncharacterized protein</fullName>
    </submittedName>
</protein>
<dbReference type="Proteomes" id="UP000246316">
    <property type="component" value="Segment"/>
</dbReference>
<keyword evidence="2" id="KW-1185">Reference proteome</keyword>
<reference evidence="1" key="1">
    <citation type="submission" date="2018-03" db="EMBL/GenBank/DDBJ databases">
        <title>Phage therapy in agriculture - a green tech approach to combat plant pathogenic bacteria.</title>
        <authorList>
            <person name="Carstens A.B."/>
            <person name="Djurhuus A.M."/>
            <person name="Hansen L.H."/>
        </authorList>
    </citation>
    <scope>NUCLEOTIDE SEQUENCE [LARGE SCALE GENOMIC DNA]</scope>
</reference>
<name>A0A2S1GM98_9CAUD</name>
<dbReference type="RefSeq" id="YP_010095020.1">
    <property type="nucleotide sequence ID" value="NC_055743.1"/>
</dbReference>
<organism evidence="1 2">
    <name type="scientific">Erwinia phage Cronus</name>
    <dbReference type="NCBI Taxonomy" id="2163633"/>
    <lineage>
        <taxon>Viruses</taxon>
        <taxon>Duplodnaviria</taxon>
        <taxon>Heunggongvirae</taxon>
        <taxon>Uroviricota</taxon>
        <taxon>Caudoviricetes</taxon>
        <taxon>Pantevenvirales</taxon>
        <taxon>Straboviridae</taxon>
        <taxon>Tevenvirinae</taxon>
        <taxon>Risoevirus</taxon>
        <taxon>Risoevirus cronus</taxon>
        <taxon>Roskildevirus cronus</taxon>
    </lineage>
</organism>
<dbReference type="EMBL" id="MH059636">
    <property type="protein sequence ID" value="AWD90512.1"/>
    <property type="molecule type" value="Genomic_DNA"/>
</dbReference>
<proteinExistence type="predicted"/>
<evidence type="ECO:0000313" key="1">
    <source>
        <dbReference type="EMBL" id="AWD90512.1"/>
    </source>
</evidence>
<dbReference type="GeneID" id="65112654"/>
<evidence type="ECO:0000313" key="2">
    <source>
        <dbReference type="Proteomes" id="UP000246316"/>
    </source>
</evidence>
<sequence length="374" mass="42478">MNAQKLFDSIVAIPEIKHIVKNMGHEKSTAKEIRVRILSEIQSHAKDHFGKNFDLMLKSNYHKEIYSWLNGSKFGCYSNLKNVIKPKFPLNGSSSRWIDEIEQLTRILVSGGFISAWNAVDSSKSLLKQFSHNQFIGRAGNAEFIRASVRIRSISSWRSEESSNAEVARDIIASGMSYLFKNGIALSGQDRTRVNVPLQMCRTNSSYEKECFNDAELRYYIEVLQHSNDIYDVSIKFRHVSKKGKTNTHNRIQSIVKAALENMPHVSGLHVGTGNHANLPNCRNYVLANFRINMGMKNEAPKEEKVVETSPAQLVGVSSVSEINEDDIRRFFEKKVAELSDELGSLISHRDTITEQINQKSTQQRKFKQILEAL</sequence>
<accession>A0A2S1GM98</accession>